<gene>
    <name evidence="1" type="ORF">ACFSR9_12640</name>
</gene>
<accession>A0ABW5P4Q6</accession>
<reference evidence="2" key="1">
    <citation type="journal article" date="2019" name="Int. J. Syst. Evol. Microbiol.">
        <title>The Global Catalogue of Microorganisms (GCM) 10K type strain sequencing project: providing services to taxonomists for standard genome sequencing and annotation.</title>
        <authorList>
            <consortium name="The Broad Institute Genomics Platform"/>
            <consortium name="The Broad Institute Genome Sequencing Center for Infectious Disease"/>
            <person name="Wu L."/>
            <person name="Ma J."/>
        </authorList>
    </citation>
    <scope>NUCLEOTIDE SEQUENCE [LARGE SCALE GENOMIC DNA]</scope>
    <source>
        <strain evidence="2">KCTC 33842</strain>
    </source>
</reference>
<dbReference type="InterPro" id="IPR036249">
    <property type="entry name" value="Thioredoxin-like_sf"/>
</dbReference>
<dbReference type="RefSeq" id="WP_386846331.1">
    <property type="nucleotide sequence ID" value="NZ_JBHUMK010000058.1"/>
</dbReference>
<keyword evidence="2" id="KW-1185">Reference proteome</keyword>
<dbReference type="Gene3D" id="3.40.30.10">
    <property type="entry name" value="Glutaredoxin"/>
    <property type="match status" value="1"/>
</dbReference>
<dbReference type="Proteomes" id="UP001597475">
    <property type="component" value="Unassembled WGS sequence"/>
</dbReference>
<sequence length="159" mass="17771">MALSIRRDVVRDDPTSPRLWTVLTSGPFARRWIGRPAPTAPGLTLSTERPTLLYFRTRGCTVCDLVDMQVAQACHQASVDLVIIDRYAKSDDPADRAIYDQPGNLLDKGGVINEQYAVGVYPTFVLVNPEHRIVLKDVGAKAKPEVFKAYLEEQFRLAQ</sequence>
<dbReference type="SUPFAM" id="SSF52833">
    <property type="entry name" value="Thioredoxin-like"/>
    <property type="match status" value="1"/>
</dbReference>
<evidence type="ECO:0000313" key="2">
    <source>
        <dbReference type="Proteomes" id="UP001597475"/>
    </source>
</evidence>
<protein>
    <submittedName>
        <fullName evidence="1">TlpA family protein disulfide reductase</fullName>
    </submittedName>
</protein>
<evidence type="ECO:0000313" key="1">
    <source>
        <dbReference type="EMBL" id="MFD2610277.1"/>
    </source>
</evidence>
<organism evidence="1 2">
    <name type="scientific">Deinococcus taklimakanensis</name>
    <dbReference type="NCBI Taxonomy" id="536443"/>
    <lineage>
        <taxon>Bacteria</taxon>
        <taxon>Thermotogati</taxon>
        <taxon>Deinococcota</taxon>
        <taxon>Deinococci</taxon>
        <taxon>Deinococcales</taxon>
        <taxon>Deinococcaceae</taxon>
        <taxon>Deinococcus</taxon>
    </lineage>
</organism>
<name>A0ABW5P4Q6_9DEIO</name>
<dbReference type="EMBL" id="JBHUMK010000058">
    <property type="protein sequence ID" value="MFD2610277.1"/>
    <property type="molecule type" value="Genomic_DNA"/>
</dbReference>
<comment type="caution">
    <text evidence="1">The sequence shown here is derived from an EMBL/GenBank/DDBJ whole genome shotgun (WGS) entry which is preliminary data.</text>
</comment>
<proteinExistence type="predicted"/>